<proteinExistence type="predicted"/>
<dbReference type="KEGG" id="snep:Enr13x_20410"/>
<gene>
    <name evidence="3" type="ORF">Enr13x_20410</name>
</gene>
<evidence type="ECO:0000256" key="2">
    <source>
        <dbReference type="SAM" id="SignalP"/>
    </source>
</evidence>
<accession>A0A518HMY4</accession>
<evidence type="ECO:0000313" key="3">
    <source>
        <dbReference type="EMBL" id="QDV42198.1"/>
    </source>
</evidence>
<dbReference type="EMBL" id="CP037423">
    <property type="protein sequence ID" value="QDV42198.1"/>
    <property type="molecule type" value="Genomic_DNA"/>
</dbReference>
<feature type="chain" id="PRO_5021895525" description="HEAT repeat protein" evidence="2">
    <location>
        <begin position="25"/>
        <end position="323"/>
    </location>
</feature>
<dbReference type="Proteomes" id="UP000319004">
    <property type="component" value="Chromosome"/>
</dbReference>
<evidence type="ECO:0000313" key="4">
    <source>
        <dbReference type="Proteomes" id="UP000319004"/>
    </source>
</evidence>
<protein>
    <recommendedName>
        <fullName evidence="5">HEAT repeat protein</fullName>
    </recommendedName>
</protein>
<dbReference type="OrthoDB" id="270355at2"/>
<feature type="region of interest" description="Disordered" evidence="1">
    <location>
        <begin position="91"/>
        <end position="124"/>
    </location>
</feature>
<evidence type="ECO:0000256" key="1">
    <source>
        <dbReference type="SAM" id="MobiDB-lite"/>
    </source>
</evidence>
<evidence type="ECO:0008006" key="5">
    <source>
        <dbReference type="Google" id="ProtNLM"/>
    </source>
</evidence>
<organism evidence="3 4">
    <name type="scientific">Stieleria neptunia</name>
    <dbReference type="NCBI Taxonomy" id="2527979"/>
    <lineage>
        <taxon>Bacteria</taxon>
        <taxon>Pseudomonadati</taxon>
        <taxon>Planctomycetota</taxon>
        <taxon>Planctomycetia</taxon>
        <taxon>Pirellulales</taxon>
        <taxon>Pirellulaceae</taxon>
        <taxon>Stieleria</taxon>
    </lineage>
</organism>
<keyword evidence="2" id="KW-0732">Signal</keyword>
<name>A0A518HMY4_9BACT</name>
<reference evidence="3 4" key="1">
    <citation type="submission" date="2019-03" db="EMBL/GenBank/DDBJ databases">
        <title>Deep-cultivation of Planctomycetes and their phenomic and genomic characterization uncovers novel biology.</title>
        <authorList>
            <person name="Wiegand S."/>
            <person name="Jogler M."/>
            <person name="Boedeker C."/>
            <person name="Pinto D."/>
            <person name="Vollmers J."/>
            <person name="Rivas-Marin E."/>
            <person name="Kohn T."/>
            <person name="Peeters S.H."/>
            <person name="Heuer A."/>
            <person name="Rast P."/>
            <person name="Oberbeckmann S."/>
            <person name="Bunk B."/>
            <person name="Jeske O."/>
            <person name="Meyerdierks A."/>
            <person name="Storesund J.E."/>
            <person name="Kallscheuer N."/>
            <person name="Luecker S."/>
            <person name="Lage O.M."/>
            <person name="Pohl T."/>
            <person name="Merkel B.J."/>
            <person name="Hornburger P."/>
            <person name="Mueller R.-W."/>
            <person name="Bruemmer F."/>
            <person name="Labrenz M."/>
            <person name="Spormann A.M."/>
            <person name="Op den Camp H."/>
            <person name="Overmann J."/>
            <person name="Amann R."/>
            <person name="Jetten M.S.M."/>
            <person name="Mascher T."/>
            <person name="Medema M.H."/>
            <person name="Devos D.P."/>
            <person name="Kaster A.-K."/>
            <person name="Ovreas L."/>
            <person name="Rohde M."/>
            <person name="Galperin M.Y."/>
            <person name="Jogler C."/>
        </authorList>
    </citation>
    <scope>NUCLEOTIDE SEQUENCE [LARGE SCALE GENOMIC DNA]</scope>
    <source>
        <strain evidence="3 4">Enr13</strain>
    </source>
</reference>
<feature type="compositionally biased region" description="Low complexity" evidence="1">
    <location>
        <begin position="243"/>
        <end position="269"/>
    </location>
</feature>
<feature type="region of interest" description="Disordered" evidence="1">
    <location>
        <begin position="236"/>
        <end position="323"/>
    </location>
</feature>
<feature type="signal peptide" evidence="2">
    <location>
        <begin position="1"/>
        <end position="24"/>
    </location>
</feature>
<dbReference type="AlphaFoldDB" id="A0A518HMY4"/>
<dbReference type="PROSITE" id="PS51257">
    <property type="entry name" value="PROKAR_LIPOPROTEIN"/>
    <property type="match status" value="1"/>
</dbReference>
<sequence precursor="true">MTYSRNHFSIGICFIAMVSCAGCATVPSAAPAPAPPTSAQAGATTIVAVAPPAAAPGMTLPQFLGLDVVFGGIRTVGQRVRNRLGTRFPGLEAKPPIKSITDPSNLGPDASPAEKAAAEAKMEDDKAPQKAKAINYLASRGCGECYPDTEMAMLAAMEDCSEDIRYAAVRGLRSVSGDACKCCRENSCCSPKLLKKLYEIAYERDDSGCFLESSARVRRNARLVICDCGGVPPMDDDGLPMEGPTSPGAAPTPAGEITPAVAATTTSADSDADETAVENAVAVVGHTTESDSESVPSTTTAGFLLPESFDPTLESDDDSVRRE</sequence>
<keyword evidence="4" id="KW-1185">Reference proteome</keyword>
<dbReference type="RefSeq" id="WP_145385866.1">
    <property type="nucleotide sequence ID" value="NZ_CP037423.1"/>
</dbReference>